<evidence type="ECO:0000313" key="9">
    <source>
        <dbReference type="Proteomes" id="UP000030680"/>
    </source>
</evidence>
<dbReference type="STRING" id="130081.M2XYB4"/>
<dbReference type="Gramene" id="EME28444">
    <property type="protein sequence ID" value="EME28444"/>
    <property type="gene ID" value="Gasu_41330"/>
</dbReference>
<dbReference type="EMBL" id="KB454520">
    <property type="protein sequence ID" value="EME28444.1"/>
    <property type="molecule type" value="Genomic_DNA"/>
</dbReference>
<organism evidence="8 9">
    <name type="scientific">Galdieria sulphuraria</name>
    <name type="common">Red alga</name>
    <dbReference type="NCBI Taxonomy" id="130081"/>
    <lineage>
        <taxon>Eukaryota</taxon>
        <taxon>Rhodophyta</taxon>
        <taxon>Bangiophyceae</taxon>
        <taxon>Galdieriales</taxon>
        <taxon>Galdieriaceae</taxon>
        <taxon>Galdieria</taxon>
    </lineage>
</organism>
<dbReference type="PANTHER" id="PTHR45686">
    <property type="entry name" value="ADP-RIBOSYLATION FACTOR GTPASE ACTIVATING PROTEIN 3, ISOFORM H-RELATED"/>
    <property type="match status" value="1"/>
</dbReference>
<dbReference type="RefSeq" id="XP_005704964.1">
    <property type="nucleotide sequence ID" value="XM_005704907.1"/>
</dbReference>
<dbReference type="GeneID" id="17087277"/>
<dbReference type="Pfam" id="PF01412">
    <property type="entry name" value="ArfGap"/>
    <property type="match status" value="1"/>
</dbReference>
<dbReference type="GO" id="GO:0048205">
    <property type="term" value="P:COPI coating of Golgi vesicle"/>
    <property type="evidence" value="ECO:0007669"/>
    <property type="project" value="TreeGrafter"/>
</dbReference>
<evidence type="ECO:0000256" key="3">
    <source>
        <dbReference type="ARBA" id="ARBA00022771"/>
    </source>
</evidence>
<evidence type="ECO:0000256" key="5">
    <source>
        <dbReference type="PROSITE-ProRule" id="PRU00288"/>
    </source>
</evidence>
<evidence type="ECO:0000313" key="8">
    <source>
        <dbReference type="EMBL" id="EME28444.1"/>
    </source>
</evidence>
<evidence type="ECO:0000259" key="7">
    <source>
        <dbReference type="PROSITE" id="PS50115"/>
    </source>
</evidence>
<dbReference type="InterPro" id="IPR001164">
    <property type="entry name" value="ArfGAP_dom"/>
</dbReference>
<dbReference type="SMART" id="SM00105">
    <property type="entry name" value="ArfGap"/>
    <property type="match status" value="1"/>
</dbReference>
<name>M2XYB4_GALSU</name>
<dbReference type="Gene3D" id="1.10.220.150">
    <property type="entry name" value="Arf GTPase activating protein"/>
    <property type="match status" value="1"/>
</dbReference>
<dbReference type="Proteomes" id="UP000030680">
    <property type="component" value="Unassembled WGS sequence"/>
</dbReference>
<evidence type="ECO:0000256" key="2">
    <source>
        <dbReference type="ARBA" id="ARBA00022723"/>
    </source>
</evidence>
<dbReference type="GO" id="GO:0005096">
    <property type="term" value="F:GTPase activator activity"/>
    <property type="evidence" value="ECO:0007669"/>
    <property type="project" value="UniProtKB-KW"/>
</dbReference>
<feature type="compositionally biased region" description="Polar residues" evidence="6">
    <location>
        <begin position="241"/>
        <end position="255"/>
    </location>
</feature>
<dbReference type="GO" id="GO:0008270">
    <property type="term" value="F:zinc ion binding"/>
    <property type="evidence" value="ECO:0007669"/>
    <property type="project" value="UniProtKB-KW"/>
</dbReference>
<keyword evidence="2" id="KW-0479">Metal-binding</keyword>
<dbReference type="InterPro" id="IPR037278">
    <property type="entry name" value="ARFGAP/RecO"/>
</dbReference>
<keyword evidence="3 5" id="KW-0863">Zinc-finger</keyword>
<protein>
    <submittedName>
        <fullName evidence="8">ADP-ribosylation factor GTPase-activating protein 2/3</fullName>
    </submittedName>
</protein>
<dbReference type="eggNOG" id="KOG0706">
    <property type="taxonomic scope" value="Eukaryota"/>
</dbReference>
<keyword evidence="9" id="KW-1185">Reference proteome</keyword>
<dbReference type="PANTHER" id="PTHR45686:SF4">
    <property type="entry name" value="ADP-RIBOSYLATION FACTOR GTPASE ACTIVATING PROTEIN 3, ISOFORM H"/>
    <property type="match status" value="1"/>
</dbReference>
<dbReference type="SUPFAM" id="SSF57863">
    <property type="entry name" value="ArfGap/RecO-like zinc finger"/>
    <property type="match status" value="1"/>
</dbReference>
<gene>
    <name evidence="8" type="ORF">Gasu_41330</name>
</gene>
<proteinExistence type="predicted"/>
<evidence type="ECO:0000256" key="4">
    <source>
        <dbReference type="ARBA" id="ARBA00022833"/>
    </source>
</evidence>
<keyword evidence="4" id="KW-0862">Zinc</keyword>
<dbReference type="PRINTS" id="PR00405">
    <property type="entry name" value="REVINTRACTNG"/>
</dbReference>
<accession>M2XYB4</accession>
<dbReference type="KEGG" id="gsl:Gasu_41330"/>
<dbReference type="InterPro" id="IPR038508">
    <property type="entry name" value="ArfGAP_dom_sf"/>
</dbReference>
<feature type="domain" description="Arf-GAP" evidence="7">
    <location>
        <begin position="40"/>
        <end position="161"/>
    </location>
</feature>
<sequence>MNKSSSGANLSIADKLLNNKNGLDFELFVNKMNMTQEEARELLAKLRAKPENKSCFDCNARNPTWASASFGVFICLDCAGLHRKLGTHVTFVRSTIMDTWTPHHLRLMVLGGNAKAREFYSQNGWSLESGRGIEEKYTGRIGQQYKAYLQKQAVISEERGEVRLGEELEQLEPASSIVVEESNVNVEDSTISELPNPLTTETNFLESSWDGFSDDHSLQEQTAESLLDTGVTSVPVSSSTEPFNSQSKLQTNTNNFRTIKLKSSMGSRRGLGAKRMSREMSPKVATVDISKVGTIKEKPVIHVTEQHASLERDSSSPALFTFHDQNSREETKIKPQDRFANARSISSADYFSSTTSNYSHSESQPTDASFRFAGARSISSSEYFGEDVPVTRRSSDRNETSEELRELASQFVKKASLEASEMKAIAGKAFKQVSSYLDEFLSKGYQ</sequence>
<evidence type="ECO:0000256" key="6">
    <source>
        <dbReference type="SAM" id="MobiDB-lite"/>
    </source>
</evidence>
<dbReference type="AlphaFoldDB" id="M2XYB4"/>
<evidence type="ECO:0000256" key="1">
    <source>
        <dbReference type="ARBA" id="ARBA00022468"/>
    </source>
</evidence>
<dbReference type="PROSITE" id="PS50115">
    <property type="entry name" value="ARFGAP"/>
    <property type="match status" value="1"/>
</dbReference>
<dbReference type="CDD" id="cd08831">
    <property type="entry name" value="ArfGap_ArfGap2_3_like"/>
    <property type="match status" value="1"/>
</dbReference>
<reference evidence="9" key="1">
    <citation type="journal article" date="2013" name="Science">
        <title>Gene transfer from bacteria and archaea facilitated evolution of an extremophilic eukaryote.</title>
        <authorList>
            <person name="Schonknecht G."/>
            <person name="Chen W.H."/>
            <person name="Ternes C.M."/>
            <person name="Barbier G.G."/>
            <person name="Shrestha R.P."/>
            <person name="Stanke M."/>
            <person name="Brautigam A."/>
            <person name="Baker B.J."/>
            <person name="Banfield J.F."/>
            <person name="Garavito R.M."/>
            <person name="Carr K."/>
            <person name="Wilkerson C."/>
            <person name="Rensing S.A."/>
            <person name="Gagneul D."/>
            <person name="Dickenson N.E."/>
            <person name="Oesterhelt C."/>
            <person name="Lercher M.J."/>
            <person name="Weber A.P."/>
        </authorList>
    </citation>
    <scope>NUCLEOTIDE SEQUENCE [LARGE SCALE GENOMIC DNA]</scope>
    <source>
        <strain evidence="9">074W</strain>
    </source>
</reference>
<dbReference type="OrthoDB" id="10266696at2759"/>
<keyword evidence="1" id="KW-0343">GTPase activation</keyword>
<dbReference type="GO" id="GO:0000139">
    <property type="term" value="C:Golgi membrane"/>
    <property type="evidence" value="ECO:0007669"/>
    <property type="project" value="GOC"/>
</dbReference>
<feature type="region of interest" description="Disordered" evidence="6">
    <location>
        <begin position="232"/>
        <end position="255"/>
    </location>
</feature>